<evidence type="ECO:0000256" key="1">
    <source>
        <dbReference type="ARBA" id="ARBA00022490"/>
    </source>
</evidence>
<dbReference type="InterPro" id="IPR005227">
    <property type="entry name" value="YqgF"/>
</dbReference>
<organism evidence="7 8">
    <name type="scientific">Mycoplasmopsis felis</name>
    <dbReference type="NCBI Taxonomy" id="33923"/>
    <lineage>
        <taxon>Bacteria</taxon>
        <taxon>Bacillati</taxon>
        <taxon>Mycoplasmatota</taxon>
        <taxon>Mycoplasmoidales</taxon>
        <taxon>Metamycoplasmataceae</taxon>
        <taxon>Mycoplasmopsis</taxon>
    </lineage>
</organism>
<proteinExistence type="inferred from homology"/>
<dbReference type="PANTHER" id="PTHR33317:SF4">
    <property type="entry name" value="POLYNUCLEOTIDYL TRANSFERASE, RIBONUCLEASE H-LIKE SUPERFAMILY PROTEIN"/>
    <property type="match status" value="1"/>
</dbReference>
<keyword evidence="1 5" id="KW-0963">Cytoplasm</keyword>
<evidence type="ECO:0000259" key="6">
    <source>
        <dbReference type="SMART" id="SM00732"/>
    </source>
</evidence>
<dbReference type="RefSeq" id="WP_161552849.1">
    <property type="nucleotide sequence ID" value="NZ_AP022325.1"/>
</dbReference>
<sequence length="145" mass="16929">MRKLAFDLGTKSCGFAITDENEIISSGLVNFTMSENDFEAVFNKVHKFMNEYKIDGFVIGYPTKISGQKSERTIMVEEFSQKLYQRFKIPFLFVNEQYSTKKTQENLINIGLSSKKRKAIKDKMAAQLILQDYLDYHKNKWSKNE</sequence>
<reference evidence="7 8" key="1">
    <citation type="submission" date="2020-01" db="EMBL/GenBank/DDBJ databases">
        <title>Complete genome sequence of Mycoplasma felis strain Myco-2.</title>
        <authorList>
            <person name="Kinoshita Y."/>
            <person name="Niwa H."/>
            <person name="Uchida-Fujii E."/>
            <person name="Nukada T."/>
        </authorList>
    </citation>
    <scope>NUCLEOTIDE SEQUENCE [LARGE SCALE GENOMIC DNA]</scope>
    <source>
        <strain evidence="7 8">Myco-2</strain>
    </source>
</reference>
<dbReference type="SUPFAM" id="SSF53098">
    <property type="entry name" value="Ribonuclease H-like"/>
    <property type="match status" value="1"/>
</dbReference>
<dbReference type="Pfam" id="PF03652">
    <property type="entry name" value="RuvX"/>
    <property type="match status" value="1"/>
</dbReference>
<dbReference type="NCBIfam" id="TIGR00250">
    <property type="entry name" value="RNAse_H_YqgF"/>
    <property type="match status" value="1"/>
</dbReference>
<dbReference type="GO" id="GO:0004518">
    <property type="term" value="F:nuclease activity"/>
    <property type="evidence" value="ECO:0007669"/>
    <property type="project" value="UniProtKB-KW"/>
</dbReference>
<dbReference type="Gene3D" id="3.30.420.140">
    <property type="entry name" value="YqgF/RNase H-like domain"/>
    <property type="match status" value="1"/>
</dbReference>
<keyword evidence="2 5" id="KW-0690">Ribosome biogenesis</keyword>
<evidence type="ECO:0000256" key="4">
    <source>
        <dbReference type="ARBA" id="ARBA00022801"/>
    </source>
</evidence>
<gene>
    <name evidence="7" type="ORF">JPM2_0070</name>
</gene>
<dbReference type="InterPro" id="IPR012337">
    <property type="entry name" value="RNaseH-like_sf"/>
</dbReference>
<dbReference type="AlphaFoldDB" id="A0A809S8E9"/>
<dbReference type="PANTHER" id="PTHR33317">
    <property type="entry name" value="POLYNUCLEOTIDYL TRANSFERASE, RIBONUCLEASE H-LIKE SUPERFAMILY PROTEIN"/>
    <property type="match status" value="1"/>
</dbReference>
<evidence type="ECO:0000313" key="7">
    <source>
        <dbReference type="EMBL" id="BBU47314.1"/>
    </source>
</evidence>
<keyword evidence="8" id="KW-1185">Reference proteome</keyword>
<dbReference type="EMBL" id="AP022325">
    <property type="protein sequence ID" value="BBU47314.1"/>
    <property type="molecule type" value="Genomic_DNA"/>
</dbReference>
<dbReference type="CDD" id="cd16964">
    <property type="entry name" value="YqgF"/>
    <property type="match status" value="1"/>
</dbReference>
<dbReference type="Proteomes" id="UP000464317">
    <property type="component" value="Chromosome"/>
</dbReference>
<dbReference type="InterPro" id="IPR006641">
    <property type="entry name" value="YqgF/RNaseH-like_dom"/>
</dbReference>
<dbReference type="HAMAP" id="MF_00651">
    <property type="entry name" value="Nuclease_YqgF"/>
    <property type="match status" value="1"/>
</dbReference>
<keyword evidence="4 5" id="KW-0378">Hydrolase</keyword>
<dbReference type="KEGG" id="mfel:JPM2_0070"/>
<accession>A0A809S8E9</accession>
<dbReference type="GO" id="GO:0016788">
    <property type="term" value="F:hydrolase activity, acting on ester bonds"/>
    <property type="evidence" value="ECO:0007669"/>
    <property type="project" value="UniProtKB-UniRule"/>
</dbReference>
<comment type="function">
    <text evidence="5">Could be a nuclease involved in processing of the 5'-end of pre-16S rRNA.</text>
</comment>
<dbReference type="EC" id="3.1.-.-" evidence="5"/>
<dbReference type="GO" id="GO:0005829">
    <property type="term" value="C:cytosol"/>
    <property type="evidence" value="ECO:0007669"/>
    <property type="project" value="TreeGrafter"/>
</dbReference>
<protein>
    <recommendedName>
        <fullName evidence="5">Putative pre-16S rRNA nuclease</fullName>
        <ecNumber evidence="5">3.1.-.-</ecNumber>
    </recommendedName>
</protein>
<dbReference type="GO" id="GO:0000967">
    <property type="term" value="P:rRNA 5'-end processing"/>
    <property type="evidence" value="ECO:0007669"/>
    <property type="project" value="UniProtKB-UniRule"/>
</dbReference>
<dbReference type="InterPro" id="IPR037027">
    <property type="entry name" value="YqgF/RNaseH-like_dom_sf"/>
</dbReference>
<keyword evidence="3 5" id="KW-0540">Nuclease</keyword>
<comment type="subcellular location">
    <subcellularLocation>
        <location evidence="5">Cytoplasm</location>
    </subcellularLocation>
</comment>
<feature type="domain" description="YqgF/RNase H-like" evidence="6">
    <location>
        <begin position="1"/>
        <end position="103"/>
    </location>
</feature>
<evidence type="ECO:0000256" key="3">
    <source>
        <dbReference type="ARBA" id="ARBA00022722"/>
    </source>
</evidence>
<comment type="similarity">
    <text evidence="5">Belongs to the YqgF HJR family.</text>
</comment>
<name>A0A809S8E9_9BACT</name>
<dbReference type="SMART" id="SM00732">
    <property type="entry name" value="YqgFc"/>
    <property type="match status" value="1"/>
</dbReference>
<evidence type="ECO:0000256" key="5">
    <source>
        <dbReference type="HAMAP-Rule" id="MF_00651"/>
    </source>
</evidence>
<evidence type="ECO:0000313" key="8">
    <source>
        <dbReference type="Proteomes" id="UP000464317"/>
    </source>
</evidence>
<evidence type="ECO:0000256" key="2">
    <source>
        <dbReference type="ARBA" id="ARBA00022517"/>
    </source>
</evidence>